<keyword evidence="1" id="KW-0732">Signal</keyword>
<evidence type="ECO:0000313" key="3">
    <source>
        <dbReference type="Proteomes" id="UP000694005"/>
    </source>
</evidence>
<evidence type="ECO:0000313" key="2">
    <source>
        <dbReference type="EMBL" id="CAG7876823.1"/>
    </source>
</evidence>
<dbReference type="AlphaFoldDB" id="A0A8D9GC14"/>
<reference evidence="2 3" key="1">
    <citation type="submission" date="2021-07" db="EMBL/GenBank/DDBJ databases">
        <authorList>
            <consortium name="Genoscope - CEA"/>
            <person name="William W."/>
        </authorList>
    </citation>
    <scope>NUCLEOTIDE SEQUENCE [LARGE SCALE GENOMIC DNA]</scope>
</reference>
<organism evidence="2 3">
    <name type="scientific">Brassica campestris</name>
    <name type="common">Field mustard</name>
    <dbReference type="NCBI Taxonomy" id="3711"/>
    <lineage>
        <taxon>Eukaryota</taxon>
        <taxon>Viridiplantae</taxon>
        <taxon>Streptophyta</taxon>
        <taxon>Embryophyta</taxon>
        <taxon>Tracheophyta</taxon>
        <taxon>Spermatophyta</taxon>
        <taxon>Magnoliopsida</taxon>
        <taxon>eudicotyledons</taxon>
        <taxon>Gunneridae</taxon>
        <taxon>Pentapetalae</taxon>
        <taxon>rosids</taxon>
        <taxon>malvids</taxon>
        <taxon>Brassicales</taxon>
        <taxon>Brassicaceae</taxon>
        <taxon>Brassiceae</taxon>
        <taxon>Brassica</taxon>
    </lineage>
</organism>
<evidence type="ECO:0000256" key="1">
    <source>
        <dbReference type="SAM" id="SignalP"/>
    </source>
</evidence>
<accession>A0A8D9GC14</accession>
<proteinExistence type="predicted"/>
<feature type="chain" id="PRO_5034008756" evidence="1">
    <location>
        <begin position="23"/>
        <end position="114"/>
    </location>
</feature>
<gene>
    <name evidence="2" type="ORF">BRAPAZ1V2_A05P33440.2</name>
</gene>
<sequence length="114" mass="12511">MKACVILMLVICAAVIVKQSEGQTIEDNPVYKCLQKNPTNYACYNPGGTPRAANKHTPGCSGKHRCRGRRPVGETEAEYDQCSTIKNIAGEGKMAGERVITDSIREFGELHRKT</sequence>
<feature type="signal peptide" evidence="1">
    <location>
        <begin position="1"/>
        <end position="22"/>
    </location>
</feature>
<dbReference type="Gramene" id="A05p33440.2_BraZ1">
    <property type="protein sequence ID" value="A05p33440.2_BraZ1.CDS"/>
    <property type="gene ID" value="A05g33440.2_BraZ1"/>
</dbReference>
<dbReference type="EMBL" id="LS974621">
    <property type="protein sequence ID" value="CAG7876823.1"/>
    <property type="molecule type" value="Genomic_DNA"/>
</dbReference>
<name>A0A8D9GC14_BRACM</name>
<protein>
    <submittedName>
        <fullName evidence="2">Uncharacterized protein</fullName>
    </submittedName>
</protein>
<dbReference type="Proteomes" id="UP000694005">
    <property type="component" value="Chromosome A05"/>
</dbReference>